<evidence type="ECO:0000256" key="5">
    <source>
        <dbReference type="SAM" id="MobiDB-lite"/>
    </source>
</evidence>
<feature type="region of interest" description="Disordered" evidence="5">
    <location>
        <begin position="89"/>
        <end position="111"/>
    </location>
</feature>
<keyword evidence="3" id="KW-0862">Zinc</keyword>
<feature type="domain" description="C2H2-type" evidence="6">
    <location>
        <begin position="373"/>
        <end position="402"/>
    </location>
</feature>
<keyword evidence="8" id="KW-1185">Reference proteome</keyword>
<evidence type="ECO:0000256" key="2">
    <source>
        <dbReference type="ARBA" id="ARBA00022771"/>
    </source>
</evidence>
<dbReference type="PROSITE" id="PS50157">
    <property type="entry name" value="ZINC_FINGER_C2H2_2"/>
    <property type="match status" value="3"/>
</dbReference>
<evidence type="ECO:0000256" key="3">
    <source>
        <dbReference type="ARBA" id="ARBA00022833"/>
    </source>
</evidence>
<proteinExistence type="predicted"/>
<evidence type="ECO:0000313" key="8">
    <source>
        <dbReference type="Proteomes" id="UP001479436"/>
    </source>
</evidence>
<feature type="compositionally biased region" description="Polar residues" evidence="5">
    <location>
        <begin position="100"/>
        <end position="111"/>
    </location>
</feature>
<feature type="region of interest" description="Disordered" evidence="5">
    <location>
        <begin position="291"/>
        <end position="318"/>
    </location>
</feature>
<feature type="compositionally biased region" description="Basic residues" evidence="5">
    <location>
        <begin position="342"/>
        <end position="355"/>
    </location>
</feature>
<evidence type="ECO:0000256" key="1">
    <source>
        <dbReference type="ARBA" id="ARBA00022723"/>
    </source>
</evidence>
<dbReference type="InterPro" id="IPR036236">
    <property type="entry name" value="Znf_C2H2_sf"/>
</dbReference>
<dbReference type="SMART" id="SM00355">
    <property type="entry name" value="ZnF_C2H2"/>
    <property type="match status" value="3"/>
</dbReference>
<feature type="region of interest" description="Disordered" evidence="5">
    <location>
        <begin position="200"/>
        <end position="238"/>
    </location>
</feature>
<feature type="domain" description="C2H2-type" evidence="6">
    <location>
        <begin position="431"/>
        <end position="458"/>
    </location>
</feature>
<feature type="domain" description="C2H2-type" evidence="6">
    <location>
        <begin position="403"/>
        <end position="430"/>
    </location>
</feature>
<evidence type="ECO:0000313" key="7">
    <source>
        <dbReference type="EMBL" id="KAK9703324.1"/>
    </source>
</evidence>
<dbReference type="InterPro" id="IPR013087">
    <property type="entry name" value="Znf_C2H2_type"/>
</dbReference>
<accession>A0ABR2VUX7</accession>
<dbReference type="PANTHER" id="PTHR23235:SF120">
    <property type="entry name" value="KRUPPEL-LIKE FACTOR 15"/>
    <property type="match status" value="1"/>
</dbReference>
<feature type="region of interest" description="Disordered" evidence="5">
    <location>
        <begin position="337"/>
        <end position="359"/>
    </location>
</feature>
<dbReference type="Gene3D" id="3.30.160.60">
    <property type="entry name" value="Classic Zinc Finger"/>
    <property type="match status" value="3"/>
</dbReference>
<evidence type="ECO:0000259" key="6">
    <source>
        <dbReference type="PROSITE" id="PS50157"/>
    </source>
</evidence>
<dbReference type="PANTHER" id="PTHR23235">
    <property type="entry name" value="KRUEPPEL-LIKE TRANSCRIPTION FACTOR"/>
    <property type="match status" value="1"/>
</dbReference>
<protein>
    <recommendedName>
        <fullName evidence="6">C2H2-type domain-containing protein</fullName>
    </recommendedName>
</protein>
<dbReference type="SUPFAM" id="SSF57667">
    <property type="entry name" value="beta-beta-alpha zinc fingers"/>
    <property type="match status" value="2"/>
</dbReference>
<gene>
    <name evidence="7" type="ORF">K7432_010795</name>
</gene>
<feature type="compositionally biased region" description="Basic and acidic residues" evidence="5">
    <location>
        <begin position="228"/>
        <end position="238"/>
    </location>
</feature>
<evidence type="ECO:0000256" key="4">
    <source>
        <dbReference type="PROSITE-ProRule" id="PRU00042"/>
    </source>
</evidence>
<organism evidence="7 8">
    <name type="scientific">Basidiobolus ranarum</name>
    <dbReference type="NCBI Taxonomy" id="34480"/>
    <lineage>
        <taxon>Eukaryota</taxon>
        <taxon>Fungi</taxon>
        <taxon>Fungi incertae sedis</taxon>
        <taxon>Zoopagomycota</taxon>
        <taxon>Entomophthoromycotina</taxon>
        <taxon>Basidiobolomycetes</taxon>
        <taxon>Basidiobolales</taxon>
        <taxon>Basidiobolaceae</taxon>
        <taxon>Basidiobolus</taxon>
    </lineage>
</organism>
<name>A0ABR2VUX7_9FUNG</name>
<dbReference type="Pfam" id="PF00096">
    <property type="entry name" value="zf-C2H2"/>
    <property type="match status" value="3"/>
</dbReference>
<comment type="caution">
    <text evidence="7">The sequence shown here is derived from an EMBL/GenBank/DDBJ whole genome shotgun (WGS) entry which is preliminary data.</text>
</comment>
<dbReference type="EMBL" id="JASJQH010007648">
    <property type="protein sequence ID" value="KAK9703324.1"/>
    <property type="molecule type" value="Genomic_DNA"/>
</dbReference>
<keyword evidence="1" id="KW-0479">Metal-binding</keyword>
<keyword evidence="2 4" id="KW-0863">Zinc-finger</keyword>
<dbReference type="PROSITE" id="PS00028">
    <property type="entry name" value="ZINC_FINGER_C2H2_1"/>
    <property type="match status" value="2"/>
</dbReference>
<sequence length="458" mass="51409">MLSIGQLERMSIDSSFFLNLNTDDGLLLDEQLLLSSDEYFHSTKLEPSTKPIGVSELSFKGSNDMLDFNFILSSDGSCNVDSLSMPEGNGYQIPHLAQGNPEQSSRNNSFPDGSLNSMLLMSYSDSSLETPKNHLSLHSEDSQFPPFAFPNSNTITTSSPLSTPTSYLITPIYEDPLAIDPTSICRPCDVLEYNDSFTRSLSPAAHPEKSEASKPTKRSNSEPTNEFSPDKKQKSDVKENERLISEFDVENPSMFEDLFRDIEAVEINCRQMSEIVDPSEITGLINEFLDTESSEGTPDKEDVDSDYTPLSSRRSSISSFGADDSHLIKDKAIRCSAEASKKSPRSSVRKNSRKKSVSENVDIQELDETAAIYPCDFPSCGKAFTRLYNLKSHYRTHTDDRPFACDKCDQTFSRNHDLKRHYKIHSGVKPFNCEHCGKKFSRMDALGRHRAKRPQCRE</sequence>
<reference evidence="7 8" key="1">
    <citation type="submission" date="2023-04" db="EMBL/GenBank/DDBJ databases">
        <title>Genome of Basidiobolus ranarum AG-B5.</title>
        <authorList>
            <person name="Stajich J.E."/>
            <person name="Carter-House D."/>
            <person name="Gryganskyi A."/>
        </authorList>
    </citation>
    <scope>NUCLEOTIDE SEQUENCE [LARGE SCALE GENOMIC DNA]</scope>
    <source>
        <strain evidence="7 8">AG-B5</strain>
    </source>
</reference>
<dbReference type="Proteomes" id="UP001479436">
    <property type="component" value="Unassembled WGS sequence"/>
</dbReference>